<evidence type="ECO:0000256" key="1">
    <source>
        <dbReference type="ARBA" id="ARBA00022729"/>
    </source>
</evidence>
<sequence length="275" mass="29613">MSSFLLGPGLRRTPQRVVSLVPSLTEAVFQLGCGQKLVARTDFCTSPSEVRALPSVGGTKTFEPAAVLALKPDVVLAAKEENPKARVEALAAHVPVLVADPQGPQEVPDLWRLLGSLLGAQTQGEALAREVEALLGADAHVPIPFVYFVWKDPFMAAGPDTYVSRLLTTCGFDNAVPAGPRRYPIVGKQMALADGVRVHLYPDEPYAFALPAHLQDWGEGVEEKPDHFLLAGRILCFAVSGADLTWYPSRTAAGLRLGRKLHEKCLSLLANPDHP</sequence>
<proteinExistence type="predicted"/>
<organism evidence="3 4">
    <name type="scientific">Thermoanaerobaculum aquaticum</name>
    <dbReference type="NCBI Taxonomy" id="1312852"/>
    <lineage>
        <taxon>Bacteria</taxon>
        <taxon>Pseudomonadati</taxon>
        <taxon>Acidobacteriota</taxon>
        <taxon>Thermoanaerobaculia</taxon>
        <taxon>Thermoanaerobaculales</taxon>
        <taxon>Thermoanaerobaculaceae</taxon>
        <taxon>Thermoanaerobaculum</taxon>
    </lineage>
</organism>
<dbReference type="AlphaFoldDB" id="A0A062XP93"/>
<dbReference type="SUPFAM" id="SSF53807">
    <property type="entry name" value="Helical backbone' metal receptor"/>
    <property type="match status" value="1"/>
</dbReference>
<reference evidence="3 4" key="1">
    <citation type="submission" date="2014-04" db="EMBL/GenBank/DDBJ databases">
        <title>The Genome Sequence of Thermoanaerobaculum aquaticum MP-01, The First Cultivated Group 23 Acidobacterium.</title>
        <authorList>
            <person name="Stamps B.W."/>
            <person name="Losey N.A."/>
            <person name="Lawson P.A."/>
            <person name="Stevenson B.S."/>
        </authorList>
    </citation>
    <scope>NUCLEOTIDE SEQUENCE [LARGE SCALE GENOMIC DNA]</scope>
    <source>
        <strain evidence="3 4">MP-01</strain>
    </source>
</reference>
<dbReference type="STRING" id="1312852.EG19_11700"/>
<dbReference type="EMBL" id="JMFG01000008">
    <property type="protein sequence ID" value="KDA54372.1"/>
    <property type="molecule type" value="Genomic_DNA"/>
</dbReference>
<dbReference type="PANTHER" id="PTHR30535:SF35">
    <property type="entry name" value="PERIPLASMIC BINDING PROTEIN"/>
    <property type="match status" value="1"/>
</dbReference>
<protein>
    <recommendedName>
        <fullName evidence="2">Fe/B12 periplasmic-binding domain-containing protein</fullName>
    </recommendedName>
</protein>
<dbReference type="RefSeq" id="WP_081799886.1">
    <property type="nucleotide sequence ID" value="NZ_JMFG01000008.1"/>
</dbReference>
<keyword evidence="1" id="KW-0732">Signal</keyword>
<dbReference type="PANTHER" id="PTHR30535">
    <property type="entry name" value="VITAMIN B12-BINDING PROTEIN"/>
    <property type="match status" value="1"/>
</dbReference>
<dbReference type="PROSITE" id="PS50983">
    <property type="entry name" value="FE_B12_PBP"/>
    <property type="match status" value="1"/>
</dbReference>
<dbReference type="NCBIfam" id="NF038402">
    <property type="entry name" value="TroA_like"/>
    <property type="match status" value="1"/>
</dbReference>
<dbReference type="Proteomes" id="UP000027284">
    <property type="component" value="Unassembled WGS sequence"/>
</dbReference>
<dbReference type="Gene3D" id="3.40.50.1980">
    <property type="entry name" value="Nitrogenase molybdenum iron protein domain"/>
    <property type="match status" value="2"/>
</dbReference>
<dbReference type="InterPro" id="IPR050902">
    <property type="entry name" value="ABC_Transporter_SBP"/>
</dbReference>
<accession>A0A062XP93</accession>
<evidence type="ECO:0000313" key="3">
    <source>
        <dbReference type="EMBL" id="KDA54372.1"/>
    </source>
</evidence>
<name>A0A062XP93_9BACT</name>
<evidence type="ECO:0000313" key="4">
    <source>
        <dbReference type="Proteomes" id="UP000027284"/>
    </source>
</evidence>
<keyword evidence="4" id="KW-1185">Reference proteome</keyword>
<dbReference type="InterPro" id="IPR002491">
    <property type="entry name" value="ABC_transptr_periplasmic_BD"/>
</dbReference>
<dbReference type="Pfam" id="PF01497">
    <property type="entry name" value="Peripla_BP_2"/>
    <property type="match status" value="1"/>
</dbReference>
<feature type="domain" description="Fe/B12 periplasmic-binding" evidence="2">
    <location>
        <begin position="16"/>
        <end position="275"/>
    </location>
</feature>
<comment type="caution">
    <text evidence="3">The sequence shown here is derived from an EMBL/GenBank/DDBJ whole genome shotgun (WGS) entry which is preliminary data.</text>
</comment>
<evidence type="ECO:0000259" key="2">
    <source>
        <dbReference type="PROSITE" id="PS50983"/>
    </source>
</evidence>
<dbReference type="InterPro" id="IPR054828">
    <property type="entry name" value="Vit_B12_bind_prot"/>
</dbReference>
<gene>
    <name evidence="3" type="ORF">EG19_11700</name>
</gene>